<proteinExistence type="predicted"/>
<dbReference type="RefSeq" id="WP_129178888.1">
    <property type="nucleotide sequence ID" value="NZ_QZDT01000018.1"/>
</dbReference>
<evidence type="ECO:0000313" key="2">
    <source>
        <dbReference type="Proteomes" id="UP001154420"/>
    </source>
</evidence>
<comment type="caution">
    <text evidence="1">The sequence shown here is derived from an EMBL/GenBank/DDBJ whole genome shotgun (WGS) entry which is preliminary data.</text>
</comment>
<sequence>MAQLQYQFKKNDEYYTPPYAVYPIMERLRAGAAVWCPFDTEESAFVRVLSENGFRVLYGHIRTGQDFFHAEVPECDYIVSNPPYSLKGKILKRLYEIGKPFAMLVNFQGIFDSRERFRMFRENRVEMLWLSPRVYYMTGDGKLPMRAPFQSGYLCSGICERQLEFAYLDVDYRRGS</sequence>
<name>A0A9X5GSY0_9FIRM</name>
<dbReference type="AlphaFoldDB" id="A0A9X5GSY0"/>
<reference evidence="1" key="1">
    <citation type="submission" date="2018-09" db="EMBL/GenBank/DDBJ databases">
        <title>Murine metabolic-syndrome-specific gut microbial biobank.</title>
        <authorList>
            <person name="Liu C."/>
        </authorList>
    </citation>
    <scope>NUCLEOTIDE SEQUENCE</scope>
    <source>
        <strain evidence="1">D42-62</strain>
    </source>
</reference>
<protein>
    <submittedName>
        <fullName evidence="1">Sugar-phospahte nucleotidyltransferase</fullName>
    </submittedName>
</protein>
<accession>A0A9X5GSY0</accession>
<dbReference type="PROSITE" id="PS00092">
    <property type="entry name" value="N6_MTASE"/>
    <property type="match status" value="1"/>
</dbReference>
<dbReference type="SUPFAM" id="SSF53335">
    <property type="entry name" value="S-adenosyl-L-methionine-dependent methyltransferases"/>
    <property type="match status" value="1"/>
</dbReference>
<dbReference type="InterPro" id="IPR029063">
    <property type="entry name" value="SAM-dependent_MTases_sf"/>
</dbReference>
<dbReference type="GO" id="GO:0032259">
    <property type="term" value="P:methylation"/>
    <property type="evidence" value="ECO:0007669"/>
    <property type="project" value="InterPro"/>
</dbReference>
<dbReference type="GO" id="GO:0008168">
    <property type="term" value="F:methyltransferase activity"/>
    <property type="evidence" value="ECO:0007669"/>
    <property type="project" value="InterPro"/>
</dbReference>
<dbReference type="Proteomes" id="UP001154420">
    <property type="component" value="Unassembled WGS sequence"/>
</dbReference>
<organism evidence="1 2">
    <name type="scientific">Parablautia muri</name>
    <dbReference type="NCBI Taxonomy" id="2320879"/>
    <lineage>
        <taxon>Bacteria</taxon>
        <taxon>Bacillati</taxon>
        <taxon>Bacillota</taxon>
        <taxon>Clostridia</taxon>
        <taxon>Lachnospirales</taxon>
        <taxon>Lachnospiraceae</taxon>
        <taxon>Parablautia</taxon>
    </lineage>
</organism>
<dbReference type="EMBL" id="QZDT01000018">
    <property type="protein sequence ID" value="NBJ93325.1"/>
    <property type="molecule type" value="Genomic_DNA"/>
</dbReference>
<gene>
    <name evidence="1" type="ORF">D5281_12160</name>
</gene>
<evidence type="ECO:0000313" key="1">
    <source>
        <dbReference type="EMBL" id="NBJ93325.1"/>
    </source>
</evidence>
<keyword evidence="2" id="KW-1185">Reference proteome</keyword>
<dbReference type="InterPro" id="IPR002052">
    <property type="entry name" value="DNA_methylase_N6_adenine_CS"/>
</dbReference>
<dbReference type="OrthoDB" id="9774673at2"/>
<dbReference type="GO" id="GO:0003676">
    <property type="term" value="F:nucleic acid binding"/>
    <property type="evidence" value="ECO:0007669"/>
    <property type="project" value="InterPro"/>
</dbReference>